<name>A0A290RZW6_9GAMM</name>
<organism evidence="1 2">
    <name type="scientific">Pseudoalteromonas arctica A 37-1-2</name>
    <dbReference type="NCBI Taxonomy" id="1117313"/>
    <lineage>
        <taxon>Bacteria</taxon>
        <taxon>Pseudomonadati</taxon>
        <taxon>Pseudomonadota</taxon>
        <taxon>Gammaproteobacteria</taxon>
        <taxon>Alteromonadales</taxon>
        <taxon>Pseudoalteromonadaceae</taxon>
        <taxon>Pseudoalteromonas</taxon>
    </lineage>
</organism>
<dbReference type="EMBL" id="CP011025">
    <property type="protein sequence ID" value="ATC85542.1"/>
    <property type="molecule type" value="Genomic_DNA"/>
</dbReference>
<evidence type="ECO:0000313" key="1">
    <source>
        <dbReference type="EMBL" id="ATC85542.1"/>
    </source>
</evidence>
<proteinExistence type="predicted"/>
<dbReference type="Proteomes" id="UP000016505">
    <property type="component" value="Chromosome I"/>
</dbReference>
<evidence type="ECO:0008006" key="3">
    <source>
        <dbReference type="Google" id="ProtNLM"/>
    </source>
</evidence>
<dbReference type="OrthoDB" id="9148269at2"/>
<dbReference type="AlphaFoldDB" id="A0A290RZW6"/>
<dbReference type="KEGG" id="part:PARC_a0855"/>
<dbReference type="Pfam" id="PF14022">
    <property type="entry name" value="DUF4238"/>
    <property type="match status" value="1"/>
</dbReference>
<dbReference type="InterPro" id="IPR025332">
    <property type="entry name" value="DUF4238"/>
</dbReference>
<evidence type="ECO:0000313" key="2">
    <source>
        <dbReference type="Proteomes" id="UP000016505"/>
    </source>
</evidence>
<sequence length="373" mass="43338">MSVKKNQHIVPRCYLKRFVDNSVDNGNTKFKPGIYSNSKKLNEKWRMRGLDHNSFTKPRFYNLQSDDETSPIVEEYLSRIEYSYDIAVRDFLNGSFSNKIQSTFTAFVLHQFLRSESLIINIQNSYDRIASYADLFENNNRNKELYSDISKKMLLQCNNSDLELVHNNSAILINCTQIPFLTSDKPVIAKQFNSDDVEEILYLAQLCQSHLETTFFYMPITPWLAYVSHNSLRREIKGIECKSEVTIANLNDMMISNSDKRVYSFMQNPLVKKLTQGFTAQQERHSIYVKIFTANKRLIFNINSYNHELARLSLSLDDSIYLDNLFIGQMITSIEIFDPTFNRIVPISAKRDCVIEAKSGVTLILKSRIPFPR</sequence>
<reference evidence="1 2" key="1">
    <citation type="journal article" date="2012" name="J. Bacteriol.">
        <title>Genome sequences of type strains of seven species of the marine bacterium Pseudoalteromonas.</title>
        <authorList>
            <person name="Xie B.B."/>
            <person name="Shu Y.L."/>
            <person name="Qin Q.L."/>
            <person name="Rong J.C."/>
            <person name="Zhang X.Y."/>
            <person name="Chen X.L."/>
            <person name="Shi M."/>
            <person name="He H.L."/>
            <person name="Zhou B.C."/>
            <person name="Zhang Y.Z."/>
        </authorList>
    </citation>
    <scope>NUCLEOTIDE SEQUENCE [LARGE SCALE GENOMIC DNA]</scope>
    <source>
        <strain evidence="1 2">A 37-1-2</strain>
    </source>
</reference>
<protein>
    <recommendedName>
        <fullName evidence="3">DUF4238 domain-containing protein</fullName>
    </recommendedName>
</protein>
<gene>
    <name evidence="1" type="ORF">PARC_a0855</name>
</gene>
<dbReference type="RefSeq" id="WP_096058048.1">
    <property type="nucleotide sequence ID" value="NZ_CP011025.1"/>
</dbReference>
<accession>A0A290RZW6</accession>